<dbReference type="InterPro" id="IPR025110">
    <property type="entry name" value="AMP-bd_C"/>
</dbReference>
<organism evidence="5 6">
    <name type="scientific">Novosphingobium resinovorum</name>
    <dbReference type="NCBI Taxonomy" id="158500"/>
    <lineage>
        <taxon>Bacteria</taxon>
        <taxon>Pseudomonadati</taxon>
        <taxon>Pseudomonadota</taxon>
        <taxon>Alphaproteobacteria</taxon>
        <taxon>Sphingomonadales</taxon>
        <taxon>Sphingomonadaceae</taxon>
        <taxon>Novosphingobium</taxon>
    </lineage>
</organism>
<dbReference type="PANTHER" id="PTHR43201">
    <property type="entry name" value="ACYL-COA SYNTHETASE"/>
    <property type="match status" value="1"/>
</dbReference>
<dbReference type="PANTHER" id="PTHR43201:SF5">
    <property type="entry name" value="MEDIUM-CHAIN ACYL-COA LIGASE ACSF2, MITOCHONDRIAL"/>
    <property type="match status" value="1"/>
</dbReference>
<protein>
    <submittedName>
        <fullName evidence="5">AMP-dependent synthetase and ligase</fullName>
    </submittedName>
</protein>
<dbReference type="EMBL" id="JFYZ01000037">
    <property type="protein sequence ID" value="EZP75625.1"/>
    <property type="molecule type" value="Genomic_DNA"/>
</dbReference>
<dbReference type="InterPro" id="IPR045851">
    <property type="entry name" value="AMP-bd_C_sf"/>
</dbReference>
<dbReference type="Gene3D" id="3.30.300.30">
    <property type="match status" value="1"/>
</dbReference>
<comment type="similarity">
    <text evidence="1">Belongs to the ATP-dependent AMP-binding enzyme family.</text>
</comment>
<dbReference type="SUPFAM" id="SSF56801">
    <property type="entry name" value="Acetyl-CoA synthetase-like"/>
    <property type="match status" value="1"/>
</dbReference>
<dbReference type="Gene3D" id="3.40.50.12780">
    <property type="entry name" value="N-terminal domain of ligase-like"/>
    <property type="match status" value="1"/>
</dbReference>
<evidence type="ECO:0000313" key="6">
    <source>
        <dbReference type="Proteomes" id="UP000024329"/>
    </source>
</evidence>
<name>A0A031JLD3_9SPHN</name>
<dbReference type="AlphaFoldDB" id="A0A031JLD3"/>
<dbReference type="PATRIC" id="fig|158500.4.peg.4690"/>
<dbReference type="Pfam" id="PF00501">
    <property type="entry name" value="AMP-binding"/>
    <property type="match status" value="1"/>
</dbReference>
<dbReference type="Proteomes" id="UP000024329">
    <property type="component" value="Unassembled WGS sequence"/>
</dbReference>
<evidence type="ECO:0000313" key="5">
    <source>
        <dbReference type="EMBL" id="EZP75625.1"/>
    </source>
</evidence>
<dbReference type="InterPro" id="IPR020845">
    <property type="entry name" value="AMP-binding_CS"/>
</dbReference>
<dbReference type="RefSeq" id="WP_202902883.1">
    <property type="nucleotide sequence ID" value="NZ_CP017076.1"/>
</dbReference>
<comment type="caution">
    <text evidence="5">The sequence shown here is derived from an EMBL/GenBank/DDBJ whole genome shotgun (WGS) entry which is preliminary data.</text>
</comment>
<feature type="domain" description="AMP-binding enzyme C-terminal" evidence="4">
    <location>
        <begin position="437"/>
        <end position="511"/>
    </location>
</feature>
<dbReference type="PROSITE" id="PS00455">
    <property type="entry name" value="AMP_BINDING"/>
    <property type="match status" value="1"/>
</dbReference>
<evidence type="ECO:0000256" key="2">
    <source>
        <dbReference type="ARBA" id="ARBA00022598"/>
    </source>
</evidence>
<dbReference type="Pfam" id="PF13193">
    <property type="entry name" value="AMP-binding_C"/>
    <property type="match status" value="1"/>
</dbReference>
<dbReference type="InterPro" id="IPR042099">
    <property type="entry name" value="ANL_N_sf"/>
</dbReference>
<proteinExistence type="inferred from homology"/>
<accession>A0A031JLD3</accession>
<dbReference type="GO" id="GO:0031956">
    <property type="term" value="F:medium-chain fatty acid-CoA ligase activity"/>
    <property type="evidence" value="ECO:0007669"/>
    <property type="project" value="TreeGrafter"/>
</dbReference>
<reference evidence="5 6" key="1">
    <citation type="submission" date="2014-03" db="EMBL/GenBank/DDBJ databases">
        <title>Whole genome sequence of Novosphingobium resinovorum KF1.</title>
        <authorList>
            <person name="Gan H.M."/>
            <person name="Gan H.Y."/>
            <person name="Chew T.H."/>
            <person name="Savka M.A."/>
        </authorList>
    </citation>
    <scope>NUCLEOTIDE SEQUENCE [LARGE SCALE GENOMIC DNA]</scope>
    <source>
        <strain evidence="5 6">KF1</strain>
    </source>
</reference>
<keyword evidence="2 5" id="KW-0436">Ligase</keyword>
<sequence>MIQIPAPMQIDTSPGTLHAAFAQSADTWAGRPFLHAPAEAMAGNAAVSFTYAEAMVRVAGLRDRYARAGLGHGHRVGLALDNHPDFFLHFLALNALGSGIAPINSGMSDGELAQVLMLAKLDMLVCLPHHRDRLAALAAQTVPVVEAEEDTLPPPGRPALPGPADAGSEAAMIFTSGTTGTPKGCVLSNAYFTRIGAYYTQLGGYCTFRPGEERILTPLPVTHMNALACSFMAAMTSGGCLIQLDRFHASTWWRTVRESGATIVHYLGVMPAILLQRDDAPEAWAGHAIRFAFGAGVDPRHHAVFEERYGFPLIEAWAMSETGAGAWITASHEPRHVGQRCFGKAGDDIEVRLVDEEGQDVPVGTPGELLVRARGDDPRRWFFTRYHNDPAATEAAWEGGWFHTGDIVRADAQGSLFFVDRSKNIVRRSGENIASVEVEGALMQHPAVAHCAVTPVPDEIRGEEVLALIEGDGDESLATEIAGSCLQTLQYFKIPGYLAFVESLPTTSSQKLQRGEIRKLGRAIVDEGRAFDLRALKRKKG</sequence>
<evidence type="ECO:0000259" key="4">
    <source>
        <dbReference type="Pfam" id="PF13193"/>
    </source>
</evidence>
<dbReference type="eggNOG" id="COG0318">
    <property type="taxonomic scope" value="Bacteria"/>
</dbReference>
<feature type="domain" description="AMP-dependent synthetase/ligase" evidence="3">
    <location>
        <begin position="23"/>
        <end position="373"/>
    </location>
</feature>
<gene>
    <name evidence="5" type="ORF">BV97_04612</name>
</gene>
<evidence type="ECO:0000256" key="1">
    <source>
        <dbReference type="ARBA" id="ARBA00006432"/>
    </source>
</evidence>
<evidence type="ECO:0000259" key="3">
    <source>
        <dbReference type="Pfam" id="PF00501"/>
    </source>
</evidence>
<dbReference type="GO" id="GO:0006631">
    <property type="term" value="P:fatty acid metabolic process"/>
    <property type="evidence" value="ECO:0007669"/>
    <property type="project" value="TreeGrafter"/>
</dbReference>
<dbReference type="InterPro" id="IPR000873">
    <property type="entry name" value="AMP-dep_synth/lig_dom"/>
</dbReference>